<dbReference type="InterPro" id="IPR051333">
    <property type="entry name" value="CLIP_Serine_Protease"/>
</dbReference>
<keyword evidence="4" id="KW-1185">Reference proteome</keyword>
<protein>
    <recommendedName>
        <fullName evidence="2">Peptidase S1 domain-containing protein</fullName>
    </recommendedName>
</protein>
<evidence type="ECO:0000313" key="3">
    <source>
        <dbReference type="EMBL" id="CAG7834855.1"/>
    </source>
</evidence>
<feature type="chain" id="PRO_5035244876" description="Peptidase S1 domain-containing protein" evidence="1">
    <location>
        <begin position="22"/>
        <end position="364"/>
    </location>
</feature>
<organism evidence="3 4">
    <name type="scientific">Allacma fusca</name>
    <dbReference type="NCBI Taxonomy" id="39272"/>
    <lineage>
        <taxon>Eukaryota</taxon>
        <taxon>Metazoa</taxon>
        <taxon>Ecdysozoa</taxon>
        <taxon>Arthropoda</taxon>
        <taxon>Hexapoda</taxon>
        <taxon>Collembola</taxon>
        <taxon>Symphypleona</taxon>
        <taxon>Sminthuridae</taxon>
        <taxon>Allacma</taxon>
    </lineage>
</organism>
<sequence>MIWRLFFILPVLLTAPNSGWGQVKKAKMFLGLSQSICGQYSEYLSSQIMPPPLKKPIKGELSISGEAIWTECGSSKSCTPFTFFKSGPADGKTYPRIPKYKVTENKYPFLVAMGQRFYYHVLHTLAGHGVLIHPKIFLTSASNLLEFDKVTASQWYIQRYRMVQGSLTRYHSDVNVQWCDGKIHPKFNLTTRAYDFALVAVRTDIVPWDKMKNVTFAQKGQSFKGPCKYPSWGKTKIINNLYAYPNNLMDGTVNVLPNEECISAGYSNTHFCTPPVLCGLMDSGSPLICTENNTDYIIGLSSYYKLNLDKVEICGGNVLSAFTSILDLDMEWVQKGITEFDEYCNPLPTGFPPKPSRLTRIFIF</sequence>
<proteinExistence type="predicted"/>
<dbReference type="PROSITE" id="PS50240">
    <property type="entry name" value="TRYPSIN_DOM"/>
    <property type="match status" value="1"/>
</dbReference>
<evidence type="ECO:0000259" key="2">
    <source>
        <dbReference type="PROSITE" id="PS50240"/>
    </source>
</evidence>
<dbReference type="SMART" id="SM00020">
    <property type="entry name" value="Tryp_SPc"/>
    <property type="match status" value="1"/>
</dbReference>
<evidence type="ECO:0000313" key="4">
    <source>
        <dbReference type="Proteomes" id="UP000708208"/>
    </source>
</evidence>
<feature type="domain" description="Peptidase S1" evidence="2">
    <location>
        <begin position="88"/>
        <end position="338"/>
    </location>
</feature>
<dbReference type="PANTHER" id="PTHR24260:SF136">
    <property type="entry name" value="GH08193P-RELATED"/>
    <property type="match status" value="1"/>
</dbReference>
<feature type="signal peptide" evidence="1">
    <location>
        <begin position="1"/>
        <end position="21"/>
    </location>
</feature>
<evidence type="ECO:0000256" key="1">
    <source>
        <dbReference type="SAM" id="SignalP"/>
    </source>
</evidence>
<dbReference type="GO" id="GO:0006508">
    <property type="term" value="P:proteolysis"/>
    <property type="evidence" value="ECO:0007669"/>
    <property type="project" value="InterPro"/>
</dbReference>
<comment type="caution">
    <text evidence="3">The sequence shown here is derived from an EMBL/GenBank/DDBJ whole genome shotgun (WGS) entry which is preliminary data.</text>
</comment>
<dbReference type="PANTHER" id="PTHR24260">
    <property type="match status" value="1"/>
</dbReference>
<dbReference type="Pfam" id="PF00089">
    <property type="entry name" value="Trypsin"/>
    <property type="match status" value="1"/>
</dbReference>
<dbReference type="InterPro" id="IPR001254">
    <property type="entry name" value="Trypsin_dom"/>
</dbReference>
<dbReference type="GO" id="GO:0004252">
    <property type="term" value="F:serine-type endopeptidase activity"/>
    <property type="evidence" value="ECO:0007669"/>
    <property type="project" value="InterPro"/>
</dbReference>
<dbReference type="Proteomes" id="UP000708208">
    <property type="component" value="Unassembled WGS sequence"/>
</dbReference>
<gene>
    <name evidence="3" type="ORF">AFUS01_LOCUS44307</name>
</gene>
<name>A0A8J2PSB7_9HEXA</name>
<dbReference type="EMBL" id="CAJVCH010570412">
    <property type="protein sequence ID" value="CAG7834855.1"/>
    <property type="molecule type" value="Genomic_DNA"/>
</dbReference>
<dbReference type="AlphaFoldDB" id="A0A8J2PSB7"/>
<accession>A0A8J2PSB7</accession>
<keyword evidence="1" id="KW-0732">Signal</keyword>
<dbReference type="OrthoDB" id="7716973at2759"/>
<reference evidence="3" key="1">
    <citation type="submission" date="2021-06" db="EMBL/GenBank/DDBJ databases">
        <authorList>
            <person name="Hodson N. C."/>
            <person name="Mongue J. A."/>
            <person name="Jaron S. K."/>
        </authorList>
    </citation>
    <scope>NUCLEOTIDE SEQUENCE</scope>
</reference>